<comment type="caution">
    <text evidence="1">The sequence shown here is derived from an EMBL/GenBank/DDBJ whole genome shotgun (WGS) entry which is preliminary data.</text>
</comment>
<dbReference type="Proteomes" id="UP000239549">
    <property type="component" value="Unassembled WGS sequence"/>
</dbReference>
<evidence type="ECO:0000313" key="1">
    <source>
        <dbReference type="EMBL" id="GBF35497.1"/>
    </source>
</evidence>
<accession>A0A2L2XGK4</accession>
<name>A0A2L2XGK4_9FIRM</name>
<dbReference type="EMBL" id="BFAV01000172">
    <property type="protein sequence ID" value="GBF35497.1"/>
    <property type="molecule type" value="Genomic_DNA"/>
</dbReference>
<gene>
    <name evidence="1" type="ORF">DCCM_4626</name>
</gene>
<reference evidence="2" key="1">
    <citation type="submission" date="2018-02" db="EMBL/GenBank/DDBJ databases">
        <title>Genome sequence of Desulfocucumis palustris strain NAW-5.</title>
        <authorList>
            <person name="Watanabe M."/>
            <person name="Kojima H."/>
            <person name="Fukui M."/>
        </authorList>
    </citation>
    <scope>NUCLEOTIDE SEQUENCE [LARGE SCALE GENOMIC DNA]</scope>
    <source>
        <strain evidence="2">NAW-5</strain>
    </source>
</reference>
<evidence type="ECO:0000313" key="2">
    <source>
        <dbReference type="Proteomes" id="UP000239549"/>
    </source>
</evidence>
<protein>
    <submittedName>
        <fullName evidence="1">Uncharacterized protein</fullName>
    </submittedName>
</protein>
<proteinExistence type="predicted"/>
<dbReference type="AlphaFoldDB" id="A0A2L2XGK4"/>
<keyword evidence="2" id="KW-1185">Reference proteome</keyword>
<organism evidence="1 2">
    <name type="scientific">Desulfocucumis palustris</name>
    <dbReference type="NCBI Taxonomy" id="1898651"/>
    <lineage>
        <taxon>Bacteria</taxon>
        <taxon>Bacillati</taxon>
        <taxon>Bacillota</taxon>
        <taxon>Clostridia</taxon>
        <taxon>Eubacteriales</taxon>
        <taxon>Desulfocucumaceae</taxon>
        <taxon>Desulfocucumis</taxon>
    </lineage>
</organism>
<sequence length="46" mass="5044">MEWGLPGGTQGSLIFDFSGGDECEILVWYGTPLLKAGNKIIKERIC</sequence>